<dbReference type="PROSITE" id="PS00678">
    <property type="entry name" value="WD_REPEATS_1"/>
    <property type="match status" value="10"/>
</dbReference>
<dbReference type="SUPFAM" id="SSF56112">
    <property type="entry name" value="Protein kinase-like (PK-like)"/>
    <property type="match status" value="2"/>
</dbReference>
<feature type="repeat" description="WD" evidence="3">
    <location>
        <begin position="4"/>
        <end position="36"/>
    </location>
</feature>
<organism evidence="5 6">
    <name type="scientific">Rhizoctonia solani</name>
    <dbReference type="NCBI Taxonomy" id="456999"/>
    <lineage>
        <taxon>Eukaryota</taxon>
        <taxon>Fungi</taxon>
        <taxon>Dikarya</taxon>
        <taxon>Basidiomycota</taxon>
        <taxon>Agaricomycotina</taxon>
        <taxon>Agaricomycetes</taxon>
        <taxon>Cantharellales</taxon>
        <taxon>Ceratobasidiaceae</taxon>
        <taxon>Rhizoctonia</taxon>
    </lineage>
</organism>
<dbReference type="Gene3D" id="1.10.510.10">
    <property type="entry name" value="Transferase(Phosphotransferase) domain 1"/>
    <property type="match status" value="2"/>
</dbReference>
<dbReference type="GO" id="GO:0005524">
    <property type="term" value="F:ATP binding"/>
    <property type="evidence" value="ECO:0007669"/>
    <property type="project" value="InterPro"/>
</dbReference>
<dbReference type="PANTHER" id="PTHR22847:SF637">
    <property type="entry name" value="WD REPEAT DOMAIN 5B"/>
    <property type="match status" value="1"/>
</dbReference>
<dbReference type="InterPro" id="IPR001245">
    <property type="entry name" value="Ser-Thr/Tyr_kinase_cat_dom"/>
</dbReference>
<gene>
    <name evidence="5" type="ORF">RDB_LOCUS85688</name>
</gene>
<feature type="repeat" description="WD" evidence="3">
    <location>
        <begin position="267"/>
        <end position="297"/>
    </location>
</feature>
<feature type="repeat" description="WD" evidence="3">
    <location>
        <begin position="861"/>
        <end position="891"/>
    </location>
</feature>
<dbReference type="InterPro" id="IPR019775">
    <property type="entry name" value="WD40_repeat_CS"/>
</dbReference>
<dbReference type="CDD" id="cd00200">
    <property type="entry name" value="WD40"/>
    <property type="match status" value="3"/>
</dbReference>
<dbReference type="EMBL" id="CAJNJQ010001753">
    <property type="protein sequence ID" value="CAE7148262.1"/>
    <property type="molecule type" value="Genomic_DNA"/>
</dbReference>
<feature type="repeat" description="WD" evidence="3">
    <location>
        <begin position="1344"/>
        <end position="1385"/>
    </location>
</feature>
<dbReference type="InterPro" id="IPR001680">
    <property type="entry name" value="WD40_rpt"/>
</dbReference>
<dbReference type="InterPro" id="IPR011047">
    <property type="entry name" value="Quinoprotein_ADH-like_sf"/>
</dbReference>
<feature type="repeat" description="WD" evidence="3">
    <location>
        <begin position="1167"/>
        <end position="1199"/>
    </location>
</feature>
<evidence type="ECO:0000313" key="6">
    <source>
        <dbReference type="Proteomes" id="UP000663827"/>
    </source>
</evidence>
<feature type="repeat" description="WD" evidence="3">
    <location>
        <begin position="776"/>
        <end position="817"/>
    </location>
</feature>
<comment type="caution">
    <text evidence="5">The sequence shown here is derived from an EMBL/GenBank/DDBJ whole genome shotgun (WGS) entry which is preliminary data.</text>
</comment>
<dbReference type="Pfam" id="PF07714">
    <property type="entry name" value="PK_Tyr_Ser-Thr"/>
    <property type="match status" value="2"/>
</dbReference>
<evidence type="ECO:0000259" key="4">
    <source>
        <dbReference type="PROSITE" id="PS50011"/>
    </source>
</evidence>
<feature type="domain" description="Protein kinase" evidence="4">
    <location>
        <begin position="939"/>
        <end position="1216"/>
    </location>
</feature>
<feature type="repeat" description="WD" evidence="3">
    <location>
        <begin position="1301"/>
        <end position="1342"/>
    </location>
</feature>
<feature type="domain" description="Protein kinase" evidence="4">
    <location>
        <begin position="344"/>
        <end position="626"/>
    </location>
</feature>
<dbReference type="SMART" id="SM00220">
    <property type="entry name" value="S_TKc"/>
    <property type="match status" value="2"/>
</dbReference>
<evidence type="ECO:0000256" key="2">
    <source>
        <dbReference type="ARBA" id="ARBA00022737"/>
    </source>
</evidence>
<dbReference type="PROSITE" id="PS50082">
    <property type="entry name" value="WD_REPEATS_2"/>
    <property type="match status" value="15"/>
</dbReference>
<feature type="repeat" description="WD" evidence="3">
    <location>
        <begin position="1210"/>
        <end position="1251"/>
    </location>
</feature>
<feature type="repeat" description="WD" evidence="3">
    <location>
        <begin position="733"/>
        <end position="767"/>
    </location>
</feature>
<accession>A0A8H3E298</accession>
<dbReference type="InterPro" id="IPR000719">
    <property type="entry name" value="Prot_kinase_dom"/>
</dbReference>
<sequence>MVVHEGHTQTVTSVEFSPDGKSIASGSYDNTVRMWDAHHPSPIGEALGGHSQIIHSVSYSPLGDLIASGSGDNTIRLWDTNTVQQSGVPLEGDKSFLSVAFSPDARLIASGSGGVSGPTAYAVQLWDVQKREATSRPFQAHTGSVKSVSFFPGGTRLVSGSYDKTIRVWDVERGETIVGPLEGHTDSVCSTAVSPDGAQIVSCSWDGTIRFRDARNGGLIGEPYTGHTGIVSSVAFSPRGTYVASGGYDKTVCLWDIRTGRQVNQPFKEHTNIVTSVAFSPCGQYIASGSHDCKVIIRKVLDYASDSDDVEPRIVTKQMSTQEIFECVTRAGCADLSSQMDSRQETAMVASRGGFADTWKGKLHSGAIVAIKAWQTDALERRDQQTLERAAHELFLWSKMDNPNVHRLQGVILFRDQYLGMVSEWMDNGNLHQYLRKYPSADRYQLIHAPLQYRMFLSSLNERPAVDDSIKIHGDLKAINVLVSHGGVAQISGFGHSILSEASSGPVFSVSSNAHPETARWAAPELLNEQTQNKTTESDVYAFGMTMLEIFTGTFPFPERKSDVDVISAVLGGAVPARPRQLGEDEKSSLMWHLMSLCWNRDPSARQSSDQVANASVASGSRDKTVQIWGANDSSPIGKPLRGHSYSIYSVSYSPLGNLIASGSWDSTIRLWDAKTGQQLGAPLKGNYLFHSVAFSPDAKLIASGCSGFSTDPAGYALQLWDVHRRKAASNPFKGHTNPVWSTSFSPDGTRLVSGSSDKTIRVWDVEREVTIVGPLKGHTYGVRSVALSPDGAQIVSGSCDGTIRLWDARNGGMIGEPSKGHTDWVQSVTFSPRGTYVASGGTDKTVRLWDIRTSRQVDQFQEHANGVASVAFSPCGQYVVSGSWDCQVVIRKVLGGDSYSNDHSMPTTVTNQMTTQDIFECLQHAGCVDLSSQMDSRQETAMIMSGGGFGDIWKGKLHNGTNIAIKAWRTNVLEQCDYKTLKRAARELFLWSKMDHPHIHRLQGMILFRDHYLGMVSEWMDNGNLHEYLRKRPDANLYHLCTHVASGLEYMHSRNTVHGDLKAANVLVSSDGVARLSDFDYSIMSEVSSLVFSESSNTRAGSIRWAAPEILLSEVPIRTTESDVYALGMIRVLDQSAGSDRSQSSPCSRLFVIPAEFLKIGGTWRGEGHTQTVTSVEFSPDGKSIASGSYDNTVRMWDAHRPSPIGEALGGHSQIIHSVSYSPLGNLIASGSGDNTIRLWDTNTVQQSGVPLEGDKSFLSVAFSPDARLIASGSGGVSGPTAYAVQLWDVQKREATSRPFQGHAGSVKSISFFPGGTRLVSGSYDKTIRVWDVERGETIIGPLEGHTDSVCSTTFSPDGAQIVSCSWDGTIRFWDARNGGPIGEPYTGHTGIVNSFVCGIFELAVK</sequence>
<dbReference type="SUPFAM" id="SSF50978">
    <property type="entry name" value="WD40 repeat-like"/>
    <property type="match status" value="2"/>
</dbReference>
<name>A0A8H3E298_9AGAM</name>
<dbReference type="InterPro" id="IPR020472">
    <property type="entry name" value="WD40_PAC1"/>
</dbReference>
<feature type="repeat" description="WD" evidence="3">
    <location>
        <begin position="641"/>
        <end position="682"/>
    </location>
</feature>
<evidence type="ECO:0000256" key="3">
    <source>
        <dbReference type="PROSITE-ProRule" id="PRU00221"/>
    </source>
</evidence>
<dbReference type="Pfam" id="PF00400">
    <property type="entry name" value="WD40"/>
    <property type="match status" value="15"/>
</dbReference>
<reference evidence="5" key="1">
    <citation type="submission" date="2021-01" db="EMBL/GenBank/DDBJ databases">
        <authorList>
            <person name="Kaushik A."/>
        </authorList>
    </citation>
    <scope>NUCLEOTIDE SEQUENCE</scope>
    <source>
        <strain evidence="5">AG5</strain>
    </source>
</reference>
<protein>
    <recommendedName>
        <fullName evidence="4">Protein kinase domain-containing protein</fullName>
    </recommendedName>
</protein>
<dbReference type="GO" id="GO:1990234">
    <property type="term" value="C:transferase complex"/>
    <property type="evidence" value="ECO:0007669"/>
    <property type="project" value="UniProtKB-ARBA"/>
</dbReference>
<feature type="repeat" description="WD" evidence="3">
    <location>
        <begin position="181"/>
        <end position="222"/>
    </location>
</feature>
<feature type="repeat" description="WD" evidence="3">
    <location>
        <begin position="819"/>
        <end position="860"/>
    </location>
</feature>
<dbReference type="InterPro" id="IPR011009">
    <property type="entry name" value="Kinase-like_dom_sf"/>
</dbReference>
<evidence type="ECO:0000313" key="5">
    <source>
        <dbReference type="EMBL" id="CAE7148262.1"/>
    </source>
</evidence>
<dbReference type="PRINTS" id="PR00320">
    <property type="entry name" value="GPROTEINBRPT"/>
</dbReference>
<feature type="repeat" description="WD" evidence="3">
    <location>
        <begin position="138"/>
        <end position="179"/>
    </location>
</feature>
<evidence type="ECO:0000256" key="1">
    <source>
        <dbReference type="ARBA" id="ARBA00022574"/>
    </source>
</evidence>
<proteinExistence type="predicted"/>
<dbReference type="PROSITE" id="PS50011">
    <property type="entry name" value="PROTEIN_KINASE_DOM"/>
    <property type="match status" value="2"/>
</dbReference>
<dbReference type="Proteomes" id="UP000663827">
    <property type="component" value="Unassembled WGS sequence"/>
</dbReference>
<keyword evidence="1 3" id="KW-0853">WD repeat</keyword>
<dbReference type="GO" id="GO:0004672">
    <property type="term" value="F:protein kinase activity"/>
    <property type="evidence" value="ECO:0007669"/>
    <property type="project" value="InterPro"/>
</dbReference>
<dbReference type="SUPFAM" id="SSF50998">
    <property type="entry name" value="Quinoprotein alcohol dehydrogenase-like"/>
    <property type="match status" value="1"/>
</dbReference>
<dbReference type="PANTHER" id="PTHR22847">
    <property type="entry name" value="WD40 REPEAT PROTEIN"/>
    <property type="match status" value="1"/>
</dbReference>
<keyword evidence="2" id="KW-0677">Repeat</keyword>
<dbReference type="PROSITE" id="PS50294">
    <property type="entry name" value="WD_REPEATS_REGION"/>
    <property type="match status" value="13"/>
</dbReference>
<dbReference type="InterPro" id="IPR015943">
    <property type="entry name" value="WD40/YVTN_repeat-like_dom_sf"/>
</dbReference>
<dbReference type="Gene3D" id="2.130.10.10">
    <property type="entry name" value="YVTN repeat-like/Quinoprotein amine dehydrogenase"/>
    <property type="match status" value="8"/>
</dbReference>
<feature type="repeat" description="WD" evidence="3">
    <location>
        <begin position="47"/>
        <end position="88"/>
    </location>
</feature>
<feature type="repeat" description="WD" evidence="3">
    <location>
        <begin position="224"/>
        <end position="265"/>
    </location>
</feature>
<dbReference type="InterPro" id="IPR036322">
    <property type="entry name" value="WD40_repeat_dom_sf"/>
</dbReference>
<dbReference type="SMART" id="SM00320">
    <property type="entry name" value="WD40"/>
    <property type="match status" value="19"/>
</dbReference>